<keyword evidence="8" id="KW-1185">Reference proteome</keyword>
<evidence type="ECO:0000256" key="1">
    <source>
        <dbReference type="ARBA" id="ARBA00004651"/>
    </source>
</evidence>
<evidence type="ECO:0000313" key="7">
    <source>
        <dbReference type="EMBL" id="CAG4952108.1"/>
    </source>
</evidence>
<accession>A0A8S3WCE9</accession>
<evidence type="ECO:0000256" key="3">
    <source>
        <dbReference type="ARBA" id="ARBA00022692"/>
    </source>
</evidence>
<feature type="transmembrane region" description="Helical" evidence="6">
    <location>
        <begin position="37"/>
        <end position="63"/>
    </location>
</feature>
<dbReference type="GO" id="GO:0005886">
    <property type="term" value="C:plasma membrane"/>
    <property type="evidence" value="ECO:0007669"/>
    <property type="project" value="UniProtKB-SubCell"/>
</dbReference>
<name>A0A8S3WCE9_PARAO</name>
<feature type="transmembrane region" description="Helical" evidence="6">
    <location>
        <begin position="6"/>
        <end position="25"/>
    </location>
</feature>
<evidence type="ECO:0000256" key="5">
    <source>
        <dbReference type="ARBA" id="ARBA00023136"/>
    </source>
</evidence>
<reference evidence="7" key="1">
    <citation type="submission" date="2021-04" db="EMBL/GenBank/DDBJ databases">
        <authorList>
            <person name="Tunstrom K."/>
        </authorList>
    </citation>
    <scope>NUCLEOTIDE SEQUENCE</scope>
</reference>
<proteinExistence type="predicted"/>
<evidence type="ECO:0000256" key="4">
    <source>
        <dbReference type="ARBA" id="ARBA00022989"/>
    </source>
</evidence>
<organism evidence="7 8">
    <name type="scientific">Parnassius apollo</name>
    <name type="common">Apollo butterfly</name>
    <name type="synonym">Papilio apollo</name>
    <dbReference type="NCBI Taxonomy" id="110799"/>
    <lineage>
        <taxon>Eukaryota</taxon>
        <taxon>Metazoa</taxon>
        <taxon>Ecdysozoa</taxon>
        <taxon>Arthropoda</taxon>
        <taxon>Hexapoda</taxon>
        <taxon>Insecta</taxon>
        <taxon>Pterygota</taxon>
        <taxon>Neoptera</taxon>
        <taxon>Endopterygota</taxon>
        <taxon>Lepidoptera</taxon>
        <taxon>Glossata</taxon>
        <taxon>Ditrysia</taxon>
        <taxon>Papilionoidea</taxon>
        <taxon>Papilionidae</taxon>
        <taxon>Parnassiinae</taxon>
        <taxon>Parnassini</taxon>
        <taxon>Parnassius</taxon>
        <taxon>Parnassius</taxon>
    </lineage>
</organism>
<evidence type="ECO:0000256" key="2">
    <source>
        <dbReference type="ARBA" id="ARBA00022475"/>
    </source>
</evidence>
<comment type="subcellular location">
    <subcellularLocation>
        <location evidence="1">Cell membrane</location>
        <topology evidence="1">Multi-pass membrane protein</topology>
    </subcellularLocation>
</comment>
<gene>
    <name evidence="7" type="ORF">PAPOLLO_LOCUS4549</name>
</gene>
<dbReference type="AlphaFoldDB" id="A0A8S3WCE9"/>
<evidence type="ECO:0000256" key="6">
    <source>
        <dbReference type="SAM" id="Phobius"/>
    </source>
</evidence>
<keyword evidence="3 6" id="KW-0812">Transmembrane</keyword>
<dbReference type="GO" id="GO:0050909">
    <property type="term" value="P:sensory perception of taste"/>
    <property type="evidence" value="ECO:0007669"/>
    <property type="project" value="InterPro"/>
</dbReference>
<dbReference type="Pfam" id="PF08395">
    <property type="entry name" value="7tm_7"/>
    <property type="match status" value="1"/>
</dbReference>
<keyword evidence="2" id="KW-1003">Cell membrane</keyword>
<evidence type="ECO:0000313" key="8">
    <source>
        <dbReference type="Proteomes" id="UP000691718"/>
    </source>
</evidence>
<comment type="caution">
    <text evidence="7">The sequence shown here is derived from an EMBL/GenBank/DDBJ whole genome shotgun (WGS) entry which is preliminary data.</text>
</comment>
<feature type="transmembrane region" description="Helical" evidence="6">
    <location>
        <begin position="123"/>
        <end position="141"/>
    </location>
</feature>
<dbReference type="Proteomes" id="UP000691718">
    <property type="component" value="Unassembled WGS sequence"/>
</dbReference>
<keyword evidence="5 6" id="KW-0472">Membrane</keyword>
<keyword evidence="4 6" id="KW-1133">Transmembrane helix</keyword>
<dbReference type="InterPro" id="IPR013604">
    <property type="entry name" value="7TM_chemorcpt"/>
</dbReference>
<dbReference type="OrthoDB" id="7490805at2759"/>
<sequence>MLDAYYNYKKICAIPILHYIVLTFGQSMSNVQTIITFLEITMTIGIFLMWTIKNIVLIVLISLECESFFITLKNTQIVLLMTELKECSVENRLLYKILLRECRASSEAVSACGIVSVDAVLPLRLLSVIVTYTIVLLQFAFL</sequence>
<dbReference type="EMBL" id="CAJQZP010000280">
    <property type="protein sequence ID" value="CAG4952108.1"/>
    <property type="molecule type" value="Genomic_DNA"/>
</dbReference>
<protein>
    <submittedName>
        <fullName evidence="7">(apollo) hypothetical protein</fullName>
    </submittedName>
</protein>